<comment type="caution">
    <text evidence="1">The sequence shown here is derived from an EMBL/GenBank/DDBJ whole genome shotgun (WGS) entry which is preliminary data.</text>
</comment>
<evidence type="ECO:0000313" key="1">
    <source>
        <dbReference type="EMBL" id="OLF05731.1"/>
    </source>
</evidence>
<proteinExistence type="predicted"/>
<keyword evidence="2" id="KW-1185">Reference proteome</keyword>
<accession>A0A7Z1AU82</accession>
<sequence length="64" mass="6366">MTAGTAAFTEPVAVRRLERAAAALNANGFVTEILDDVAAVTETGSVVVASAPCSCSTPRSGRAG</sequence>
<dbReference type="RefSeq" id="WP_075137362.1">
    <property type="nucleotide sequence ID" value="NZ_MSIF01000026.1"/>
</dbReference>
<dbReference type="Proteomes" id="UP000185696">
    <property type="component" value="Unassembled WGS sequence"/>
</dbReference>
<dbReference type="EMBL" id="MSIF01000026">
    <property type="protein sequence ID" value="OLF05731.1"/>
    <property type="molecule type" value="Genomic_DNA"/>
</dbReference>
<protein>
    <submittedName>
        <fullName evidence="1">Uncharacterized protein</fullName>
    </submittedName>
</protein>
<reference evidence="1 2" key="1">
    <citation type="submission" date="2016-12" db="EMBL/GenBank/DDBJ databases">
        <title>The draft genome sequence of Actinophytocola xinjiangensis.</title>
        <authorList>
            <person name="Wang W."/>
            <person name="Yuan L."/>
        </authorList>
    </citation>
    <scope>NUCLEOTIDE SEQUENCE [LARGE SCALE GENOMIC DNA]</scope>
    <source>
        <strain evidence="1 2">CGMCC 4.4663</strain>
    </source>
</reference>
<organism evidence="1 2">
    <name type="scientific">Actinophytocola xinjiangensis</name>
    <dbReference type="NCBI Taxonomy" id="485602"/>
    <lineage>
        <taxon>Bacteria</taxon>
        <taxon>Bacillati</taxon>
        <taxon>Actinomycetota</taxon>
        <taxon>Actinomycetes</taxon>
        <taxon>Pseudonocardiales</taxon>
        <taxon>Pseudonocardiaceae</taxon>
    </lineage>
</organism>
<name>A0A7Z1AU82_9PSEU</name>
<dbReference type="AlphaFoldDB" id="A0A7Z1AU82"/>
<gene>
    <name evidence="1" type="ORF">BLA60_35050</name>
</gene>
<evidence type="ECO:0000313" key="2">
    <source>
        <dbReference type="Proteomes" id="UP000185696"/>
    </source>
</evidence>